<sequence>MKFAKPIPFCLELNVIITQRRKRSDVSQRRRTTKRRHLISMIYSRVASNSLRLYYIGLCERPIFRVEIGKILAYRNCAFFQYLNFFPRDVV</sequence>
<evidence type="ECO:0000313" key="2">
    <source>
        <dbReference type="Proteomes" id="UP001627154"/>
    </source>
</evidence>
<gene>
    <name evidence="1" type="ORF">TKK_010788</name>
</gene>
<keyword evidence="2" id="KW-1185">Reference proteome</keyword>
<dbReference type="Proteomes" id="UP001627154">
    <property type="component" value="Unassembled WGS sequence"/>
</dbReference>
<name>A0ABD2WQM7_9HYME</name>
<organism evidence="1 2">
    <name type="scientific">Trichogramma kaykai</name>
    <dbReference type="NCBI Taxonomy" id="54128"/>
    <lineage>
        <taxon>Eukaryota</taxon>
        <taxon>Metazoa</taxon>
        <taxon>Ecdysozoa</taxon>
        <taxon>Arthropoda</taxon>
        <taxon>Hexapoda</taxon>
        <taxon>Insecta</taxon>
        <taxon>Pterygota</taxon>
        <taxon>Neoptera</taxon>
        <taxon>Endopterygota</taxon>
        <taxon>Hymenoptera</taxon>
        <taxon>Apocrita</taxon>
        <taxon>Proctotrupomorpha</taxon>
        <taxon>Chalcidoidea</taxon>
        <taxon>Trichogrammatidae</taxon>
        <taxon>Trichogramma</taxon>
    </lineage>
</organism>
<accession>A0ABD2WQM7</accession>
<reference evidence="1 2" key="1">
    <citation type="journal article" date="2024" name="bioRxiv">
        <title>A reference genome for Trichogramma kaykai: A tiny desert-dwelling parasitoid wasp with competing sex-ratio distorters.</title>
        <authorList>
            <person name="Culotta J."/>
            <person name="Lindsey A.R."/>
        </authorList>
    </citation>
    <scope>NUCLEOTIDE SEQUENCE [LARGE SCALE GENOMIC DNA]</scope>
    <source>
        <strain evidence="1 2">KSX58</strain>
    </source>
</reference>
<protein>
    <submittedName>
        <fullName evidence="1">Uncharacterized protein</fullName>
    </submittedName>
</protein>
<proteinExistence type="predicted"/>
<comment type="caution">
    <text evidence="1">The sequence shown here is derived from an EMBL/GenBank/DDBJ whole genome shotgun (WGS) entry which is preliminary data.</text>
</comment>
<dbReference type="AlphaFoldDB" id="A0ABD2WQM7"/>
<dbReference type="EMBL" id="JBJJXI010000085">
    <property type="protein sequence ID" value="KAL3395180.1"/>
    <property type="molecule type" value="Genomic_DNA"/>
</dbReference>
<evidence type="ECO:0000313" key="1">
    <source>
        <dbReference type="EMBL" id="KAL3395180.1"/>
    </source>
</evidence>